<dbReference type="InterPro" id="IPR034154">
    <property type="entry name" value="TOPRIM_DnaG/twinkle"/>
</dbReference>
<proteinExistence type="predicted"/>
<evidence type="ECO:0000259" key="1">
    <source>
        <dbReference type="PROSITE" id="PS50880"/>
    </source>
</evidence>
<feature type="domain" description="SF4 helicase" evidence="2">
    <location>
        <begin position="288"/>
        <end position="544"/>
    </location>
</feature>
<dbReference type="InterPro" id="IPR006171">
    <property type="entry name" value="TOPRIM_dom"/>
</dbReference>
<dbReference type="SUPFAM" id="SSF56731">
    <property type="entry name" value="DNA primase core"/>
    <property type="match status" value="1"/>
</dbReference>
<dbReference type="EMBL" id="KR029593">
    <property type="protein sequence ID" value="AKH47385.1"/>
    <property type="molecule type" value="Genomic_DNA"/>
</dbReference>
<dbReference type="PANTHER" id="PTHR12873">
    <property type="entry name" value="T7-LIKE MITOCHONDRIAL DNA HELICASE"/>
    <property type="match status" value="1"/>
</dbReference>
<accession>A0A0F7L6A5</accession>
<dbReference type="PROSITE" id="PS51199">
    <property type="entry name" value="SF4_HELICASE"/>
    <property type="match status" value="1"/>
</dbReference>
<dbReference type="GO" id="GO:0005524">
    <property type="term" value="F:ATP binding"/>
    <property type="evidence" value="ECO:0007669"/>
    <property type="project" value="InterPro"/>
</dbReference>
<dbReference type="PROSITE" id="PS50880">
    <property type="entry name" value="TOPRIM"/>
    <property type="match status" value="1"/>
</dbReference>
<dbReference type="Gene3D" id="3.40.1360.10">
    <property type="match status" value="1"/>
</dbReference>
<reference evidence="3" key="1">
    <citation type="journal article" date="2015" name="Front. Microbiol.">
        <title>Combining genomic sequencing methods to explore viral diversity and reveal potential virus-host interactions.</title>
        <authorList>
            <person name="Chow C.E."/>
            <person name="Winget D.M."/>
            <person name="White R.A.III."/>
            <person name="Hallam S.J."/>
            <person name="Suttle C.A."/>
        </authorList>
    </citation>
    <scope>NUCLEOTIDE SEQUENCE</scope>
    <source>
        <strain evidence="3">H4084976</strain>
    </source>
</reference>
<dbReference type="CDD" id="cd01029">
    <property type="entry name" value="TOPRIM_primases"/>
    <property type="match status" value="1"/>
</dbReference>
<dbReference type="PANTHER" id="PTHR12873:SF0">
    <property type="entry name" value="TWINKLE MTDNA HELICASE"/>
    <property type="match status" value="1"/>
</dbReference>
<evidence type="ECO:0000259" key="2">
    <source>
        <dbReference type="PROSITE" id="PS51199"/>
    </source>
</evidence>
<reference evidence="3" key="2">
    <citation type="submission" date="2015-03" db="EMBL/GenBank/DDBJ databases">
        <authorList>
            <person name="Chow C.-E.T."/>
            <person name="Winget D.M."/>
            <person name="White R.A.III."/>
            <person name="Hallam S.J."/>
            <person name="Suttle C.A."/>
        </authorList>
    </citation>
    <scope>NUCLEOTIDE SEQUENCE</scope>
    <source>
        <strain evidence="3">H4084976</strain>
    </source>
</reference>
<organism evidence="3">
    <name type="scientific">uncultured marine virus</name>
    <dbReference type="NCBI Taxonomy" id="186617"/>
    <lineage>
        <taxon>Viruses</taxon>
        <taxon>environmental samples</taxon>
    </lineage>
</organism>
<feature type="domain" description="Toprim" evidence="1">
    <location>
        <begin position="158"/>
        <end position="244"/>
    </location>
</feature>
<evidence type="ECO:0000313" key="3">
    <source>
        <dbReference type="EMBL" id="AKH47385.1"/>
    </source>
</evidence>
<dbReference type="GO" id="GO:0003697">
    <property type="term" value="F:single-stranded DNA binding"/>
    <property type="evidence" value="ECO:0007669"/>
    <property type="project" value="InterPro"/>
</dbReference>
<dbReference type="InterPro" id="IPR027417">
    <property type="entry name" value="P-loop_NTPase"/>
</dbReference>
<dbReference type="GO" id="GO:0006260">
    <property type="term" value="P:DNA replication"/>
    <property type="evidence" value="ECO:0007669"/>
    <property type="project" value="InterPro"/>
</dbReference>
<dbReference type="Gene3D" id="3.40.50.300">
    <property type="entry name" value="P-loop containing nucleotide triphosphate hydrolases"/>
    <property type="match status" value="1"/>
</dbReference>
<dbReference type="GO" id="GO:0043139">
    <property type="term" value="F:5'-3' DNA helicase activity"/>
    <property type="evidence" value="ECO:0007669"/>
    <property type="project" value="InterPro"/>
</dbReference>
<dbReference type="InterPro" id="IPR027032">
    <property type="entry name" value="Twinkle-like"/>
</dbReference>
<sequence>MKSFNDLGIDVGNKTAGKIKTQCPKCSATRKNKRDKCLSVDVEKGLFNCHNCGYSGTTKFQQKPEYIKPQTIKLNLSKGLIDWFGKRGISEPTLAHWKIGESIEYFPQVGKKRTAVNFNYYRKNELINVKYRDAEKNFKMVSGAELVFYGLDNIVEMDTVYIVEGEMDALSLHEAGIYSVCSVPNGASKGNARLEYLDNCFEYFKDKKQIIICTDNDNPGIELRNELARRFGAYKCKYVEFGEYKDPNEILISKGGEALRQVIKAAKNFPLEGVLNVNDIWQNVLNYNENGIKNYSIGLPNSDSYFKLALGEWTVVTGIPNSGKSDVVDQICCNMAVNHGMRCAMFSPESFPYEGHIKRIANKLNEKNCDNNDLNLTKDFIEDNFFWVKIDLENLTLEGILNAFRELVFQKGVNVVVIDPWNMLDHSAQRDHSYIGKALSQITQFCQQTNTHLFLVAHPRKIESENGNYKKPTLYDISGSADFFNKAYNGMIVFRCIGQKTQYKSDIVKMYIEKVKRKENGQLGEFEIAPDFDSGGIYKDIDLASKKFEVITDNLPF</sequence>
<dbReference type="Pfam" id="PF13481">
    <property type="entry name" value="AAA_25"/>
    <property type="match status" value="1"/>
</dbReference>
<dbReference type="SUPFAM" id="SSF52540">
    <property type="entry name" value="P-loop containing nucleoside triphosphate hydrolases"/>
    <property type="match status" value="1"/>
</dbReference>
<dbReference type="SMART" id="SM00493">
    <property type="entry name" value="TOPRIM"/>
    <property type="match status" value="1"/>
</dbReference>
<dbReference type="Pfam" id="PF13155">
    <property type="entry name" value="Toprim_2"/>
    <property type="match status" value="1"/>
</dbReference>
<name>A0A0F7L6A5_9VIRU</name>
<dbReference type="InterPro" id="IPR007694">
    <property type="entry name" value="DNA_helicase_DnaB-like_C"/>
</dbReference>
<protein>
    <submittedName>
        <fullName evidence="3">TOPRIM domain-containing protein</fullName>
    </submittedName>
</protein>